<protein>
    <submittedName>
        <fullName evidence="2">Os07g0520700 protein</fullName>
    </submittedName>
</protein>
<reference evidence="3" key="1">
    <citation type="journal article" date="2005" name="Nature">
        <title>The map-based sequence of the rice genome.</title>
        <authorList>
            <consortium name="International rice genome sequencing project (IRGSP)"/>
            <person name="Matsumoto T."/>
            <person name="Wu J."/>
            <person name="Kanamori H."/>
            <person name="Katayose Y."/>
            <person name="Fujisawa M."/>
            <person name="Namiki N."/>
            <person name="Mizuno H."/>
            <person name="Yamamoto K."/>
            <person name="Antonio B.A."/>
            <person name="Baba T."/>
            <person name="Sakata K."/>
            <person name="Nagamura Y."/>
            <person name="Aoki H."/>
            <person name="Arikawa K."/>
            <person name="Arita K."/>
            <person name="Bito T."/>
            <person name="Chiden Y."/>
            <person name="Fujitsuka N."/>
            <person name="Fukunaka R."/>
            <person name="Hamada M."/>
            <person name="Harada C."/>
            <person name="Hayashi A."/>
            <person name="Hijishita S."/>
            <person name="Honda M."/>
            <person name="Hosokawa S."/>
            <person name="Ichikawa Y."/>
            <person name="Idonuma A."/>
            <person name="Iijima M."/>
            <person name="Ikeda M."/>
            <person name="Ikeno M."/>
            <person name="Ito K."/>
            <person name="Ito S."/>
            <person name="Ito T."/>
            <person name="Ito Y."/>
            <person name="Ito Y."/>
            <person name="Iwabuchi A."/>
            <person name="Kamiya K."/>
            <person name="Karasawa W."/>
            <person name="Kurita K."/>
            <person name="Katagiri S."/>
            <person name="Kikuta A."/>
            <person name="Kobayashi H."/>
            <person name="Kobayashi N."/>
            <person name="Machita K."/>
            <person name="Maehara T."/>
            <person name="Masukawa M."/>
            <person name="Mizubayashi T."/>
            <person name="Mukai Y."/>
            <person name="Nagasaki H."/>
            <person name="Nagata Y."/>
            <person name="Naito S."/>
            <person name="Nakashima M."/>
            <person name="Nakama Y."/>
            <person name="Nakamichi Y."/>
            <person name="Nakamura M."/>
            <person name="Meguro A."/>
            <person name="Negishi M."/>
            <person name="Ohta I."/>
            <person name="Ohta T."/>
            <person name="Okamoto M."/>
            <person name="Ono N."/>
            <person name="Saji S."/>
            <person name="Sakaguchi M."/>
            <person name="Sakai K."/>
            <person name="Shibata M."/>
            <person name="Shimokawa T."/>
            <person name="Song J."/>
            <person name="Takazaki Y."/>
            <person name="Terasawa K."/>
            <person name="Tsugane M."/>
            <person name="Tsuji K."/>
            <person name="Ueda S."/>
            <person name="Waki K."/>
            <person name="Yamagata H."/>
            <person name="Yamamoto M."/>
            <person name="Yamamoto S."/>
            <person name="Yamane H."/>
            <person name="Yoshiki S."/>
            <person name="Yoshihara R."/>
            <person name="Yukawa K."/>
            <person name="Zhong H."/>
            <person name="Yano M."/>
            <person name="Yuan Q."/>
            <person name="Ouyang S."/>
            <person name="Liu J."/>
            <person name="Jones K.M."/>
            <person name="Gansberger K."/>
            <person name="Moffat K."/>
            <person name="Hill J."/>
            <person name="Bera J."/>
            <person name="Fadrosh D."/>
            <person name="Jin S."/>
            <person name="Johri S."/>
            <person name="Kim M."/>
            <person name="Overton L."/>
            <person name="Reardon M."/>
            <person name="Tsitrin T."/>
            <person name="Vuong H."/>
            <person name="Weaver B."/>
            <person name="Ciecko A."/>
            <person name="Tallon L."/>
            <person name="Jackson J."/>
            <person name="Pai G."/>
            <person name="Aken S.V."/>
            <person name="Utterback T."/>
            <person name="Reidmuller S."/>
            <person name="Feldblyum T."/>
            <person name="Hsiao J."/>
            <person name="Zismann V."/>
            <person name="Iobst S."/>
            <person name="de Vazeille A.R."/>
            <person name="Buell C.R."/>
            <person name="Ying K."/>
            <person name="Li Y."/>
            <person name="Lu T."/>
            <person name="Huang Y."/>
            <person name="Zhao Q."/>
            <person name="Feng Q."/>
            <person name="Zhang L."/>
            <person name="Zhu J."/>
            <person name="Weng Q."/>
            <person name="Mu J."/>
            <person name="Lu Y."/>
            <person name="Fan D."/>
            <person name="Liu Y."/>
            <person name="Guan J."/>
            <person name="Zhang Y."/>
            <person name="Yu S."/>
            <person name="Liu X."/>
            <person name="Zhang Y."/>
            <person name="Hong G."/>
            <person name="Han B."/>
            <person name="Choisne N."/>
            <person name="Demange N."/>
            <person name="Orjeda G."/>
            <person name="Samain S."/>
            <person name="Cattolico L."/>
            <person name="Pelletier E."/>
            <person name="Couloux A."/>
            <person name="Segurens B."/>
            <person name="Wincker P."/>
            <person name="D'Hont A."/>
            <person name="Scarpelli C."/>
            <person name="Weissenbach J."/>
            <person name="Salanoubat M."/>
            <person name="Quetier F."/>
            <person name="Yu Y."/>
            <person name="Kim H.R."/>
            <person name="Rambo T."/>
            <person name="Currie J."/>
            <person name="Collura K."/>
            <person name="Luo M."/>
            <person name="Yang T."/>
            <person name="Ammiraju J.S.S."/>
            <person name="Engler F."/>
            <person name="Soderlund C."/>
            <person name="Wing R.A."/>
            <person name="Palmer L.E."/>
            <person name="de la Bastide M."/>
            <person name="Spiegel L."/>
            <person name="Nascimento L."/>
            <person name="Zutavern T."/>
            <person name="O'Shaughnessy A."/>
            <person name="Dike S."/>
            <person name="Dedhia N."/>
            <person name="Preston R."/>
            <person name="Balija V."/>
            <person name="McCombie W.R."/>
            <person name="Chow T."/>
            <person name="Chen H."/>
            <person name="Chung M."/>
            <person name="Chen C."/>
            <person name="Shaw J."/>
            <person name="Wu H."/>
            <person name="Hsiao K."/>
            <person name="Chao Y."/>
            <person name="Chu M."/>
            <person name="Cheng C."/>
            <person name="Hour A."/>
            <person name="Lee P."/>
            <person name="Lin S."/>
            <person name="Lin Y."/>
            <person name="Liou J."/>
            <person name="Liu S."/>
            <person name="Hsing Y."/>
            <person name="Raghuvanshi S."/>
            <person name="Mohanty A."/>
            <person name="Bharti A.K."/>
            <person name="Gaur A."/>
            <person name="Gupta V."/>
            <person name="Kumar D."/>
            <person name="Ravi V."/>
            <person name="Vij S."/>
            <person name="Kapur A."/>
            <person name="Khurana P."/>
            <person name="Khurana P."/>
            <person name="Khurana J.P."/>
            <person name="Tyagi A.K."/>
            <person name="Gaikwad K."/>
            <person name="Singh A."/>
            <person name="Dalal V."/>
            <person name="Srivastava S."/>
            <person name="Dixit A."/>
            <person name="Pal A.K."/>
            <person name="Ghazi I.A."/>
            <person name="Yadav M."/>
            <person name="Pandit A."/>
            <person name="Bhargava A."/>
            <person name="Sureshbabu K."/>
            <person name="Batra K."/>
            <person name="Sharma T.R."/>
            <person name="Mohapatra T."/>
            <person name="Singh N.K."/>
            <person name="Messing J."/>
            <person name="Nelson A.B."/>
            <person name="Fuks G."/>
            <person name="Kavchok S."/>
            <person name="Keizer G."/>
            <person name="Linton E."/>
            <person name="Llaca V."/>
            <person name="Song R."/>
            <person name="Tanyolac B."/>
            <person name="Young S."/>
            <person name="Ho-Il K."/>
            <person name="Hahn J.H."/>
            <person name="Sangsakoo G."/>
            <person name="Vanavichit A."/>
            <person name="de Mattos Luiz.A.T."/>
            <person name="Zimmer P.D."/>
            <person name="Malone G."/>
            <person name="Dellagostin O."/>
            <person name="de Oliveira A.C."/>
            <person name="Bevan M."/>
            <person name="Bancroft I."/>
            <person name="Minx P."/>
            <person name="Cordum H."/>
            <person name="Wilson R."/>
            <person name="Cheng Z."/>
            <person name="Jin W."/>
            <person name="Jiang J."/>
            <person name="Leong S.A."/>
            <person name="Iwama H."/>
            <person name="Gojobori T."/>
            <person name="Itoh T."/>
            <person name="Niimura Y."/>
            <person name="Fujii Y."/>
            <person name="Habara T."/>
            <person name="Sakai H."/>
            <person name="Sato Y."/>
            <person name="Wilson G."/>
            <person name="Kumar K."/>
            <person name="McCouch S."/>
            <person name="Juretic N."/>
            <person name="Hoen D."/>
            <person name="Wright S."/>
            <person name="Bruskiewich R."/>
            <person name="Bureau T."/>
            <person name="Miyao A."/>
            <person name="Hirochika H."/>
            <person name="Nishikawa T."/>
            <person name="Kadowaki K."/>
            <person name="Sugiura M."/>
            <person name="Burr B."/>
            <person name="Sasaki T."/>
        </authorList>
    </citation>
    <scope>NUCLEOTIDE SEQUENCE [LARGE SCALE GENOMIC DNA]</scope>
    <source>
        <strain evidence="3">cv. Nipponbare</strain>
    </source>
</reference>
<accession>A0A0P0X6V0</accession>
<evidence type="ECO:0000256" key="1">
    <source>
        <dbReference type="SAM" id="MobiDB-lite"/>
    </source>
</evidence>
<organism evidence="2 3">
    <name type="scientific">Oryza sativa subsp. japonica</name>
    <name type="common">Rice</name>
    <dbReference type="NCBI Taxonomy" id="39947"/>
    <lineage>
        <taxon>Eukaryota</taxon>
        <taxon>Viridiplantae</taxon>
        <taxon>Streptophyta</taxon>
        <taxon>Embryophyta</taxon>
        <taxon>Tracheophyta</taxon>
        <taxon>Spermatophyta</taxon>
        <taxon>Magnoliopsida</taxon>
        <taxon>Liliopsida</taxon>
        <taxon>Poales</taxon>
        <taxon>Poaceae</taxon>
        <taxon>BOP clade</taxon>
        <taxon>Oryzoideae</taxon>
        <taxon>Oryzeae</taxon>
        <taxon>Oryzinae</taxon>
        <taxon>Oryza</taxon>
        <taxon>Oryza sativa</taxon>
    </lineage>
</organism>
<feature type="region of interest" description="Disordered" evidence="1">
    <location>
        <begin position="40"/>
        <end position="100"/>
    </location>
</feature>
<feature type="compositionally biased region" description="Basic and acidic residues" evidence="1">
    <location>
        <begin position="89"/>
        <end position="100"/>
    </location>
</feature>
<gene>
    <name evidence="2" type="ordered locus">Os07g0520700</name>
    <name evidence="2" type="ORF">OSNPB_070520700</name>
</gene>
<keyword evidence="3" id="KW-1185">Reference proteome</keyword>
<dbReference type="PaxDb" id="39947-A0A0P0X6V0"/>
<dbReference type="AlphaFoldDB" id="A0A0P0X6V0"/>
<sequence length="100" mass="10848">MLRTGIQLGRDPLSSLPIQREARAERLSHEEEVVAAYWRGPSARAGEEDLLGEKRTRPPATSPLWQRRVAAKPAAGDTSTKRRGASVAEAKERSGDGGKS</sequence>
<evidence type="ECO:0000313" key="2">
    <source>
        <dbReference type="EMBL" id="BAT01804.1"/>
    </source>
</evidence>
<proteinExistence type="predicted"/>
<reference evidence="2 3" key="3">
    <citation type="journal article" date="2013" name="Rice">
        <title>Improvement of the Oryza sativa Nipponbare reference genome using next generation sequence and optical map data.</title>
        <authorList>
            <person name="Kawahara Y."/>
            <person name="de la Bastide M."/>
            <person name="Hamilton J.P."/>
            <person name="Kanamori H."/>
            <person name="McCombie W.R."/>
            <person name="Ouyang S."/>
            <person name="Schwartz D.C."/>
            <person name="Tanaka T."/>
            <person name="Wu J."/>
            <person name="Zhou S."/>
            <person name="Childs K.L."/>
            <person name="Davidson R.M."/>
            <person name="Lin H."/>
            <person name="Quesada-Ocampo L."/>
            <person name="Vaillancourt B."/>
            <person name="Sakai H."/>
            <person name="Lee S.S."/>
            <person name="Kim J."/>
            <person name="Numa H."/>
            <person name="Itoh T."/>
            <person name="Buell C.R."/>
            <person name="Matsumoto T."/>
        </authorList>
    </citation>
    <scope>NUCLEOTIDE SEQUENCE [LARGE SCALE GENOMIC DNA]</scope>
    <source>
        <strain evidence="3">cv. Nipponbare</strain>
    </source>
</reference>
<name>A0A0P0X6V0_ORYSJ</name>
<dbReference type="EMBL" id="AP014963">
    <property type="protein sequence ID" value="BAT01804.1"/>
    <property type="molecule type" value="Genomic_DNA"/>
</dbReference>
<reference evidence="2 3" key="2">
    <citation type="journal article" date="2013" name="Plant Cell Physiol.">
        <title>Rice Annotation Project Database (RAP-DB): an integrative and interactive database for rice genomics.</title>
        <authorList>
            <person name="Sakai H."/>
            <person name="Lee S.S."/>
            <person name="Tanaka T."/>
            <person name="Numa H."/>
            <person name="Kim J."/>
            <person name="Kawahara Y."/>
            <person name="Wakimoto H."/>
            <person name="Yang C.C."/>
            <person name="Iwamoto M."/>
            <person name="Abe T."/>
            <person name="Yamada Y."/>
            <person name="Muto A."/>
            <person name="Inokuchi H."/>
            <person name="Ikemura T."/>
            <person name="Matsumoto T."/>
            <person name="Sasaki T."/>
            <person name="Itoh T."/>
        </authorList>
    </citation>
    <scope>NUCLEOTIDE SEQUENCE [LARGE SCALE GENOMIC DNA]</scope>
    <source>
        <strain evidence="3">cv. Nipponbare</strain>
    </source>
</reference>
<dbReference type="InParanoid" id="A0A0P0X6V0"/>
<evidence type="ECO:0000313" key="3">
    <source>
        <dbReference type="Proteomes" id="UP000059680"/>
    </source>
</evidence>
<dbReference type="Proteomes" id="UP000059680">
    <property type="component" value="Chromosome 7"/>
</dbReference>
<feature type="compositionally biased region" description="Basic and acidic residues" evidence="1">
    <location>
        <begin position="45"/>
        <end position="56"/>
    </location>
</feature>